<dbReference type="GeneID" id="54417231"/>
<name>A0A6G1FVQ9_9PEZI</name>
<evidence type="ECO:0000256" key="6">
    <source>
        <dbReference type="ARBA" id="ARBA00035107"/>
    </source>
</evidence>
<dbReference type="PROSITE" id="PS50943">
    <property type="entry name" value="HTH_CROC1"/>
    <property type="match status" value="1"/>
</dbReference>
<evidence type="ECO:0000256" key="5">
    <source>
        <dbReference type="ARBA" id="ARBA00023163"/>
    </source>
</evidence>
<dbReference type="OrthoDB" id="10253401at2759"/>
<feature type="region of interest" description="Disordered" evidence="7">
    <location>
        <begin position="1"/>
        <end position="112"/>
    </location>
</feature>
<evidence type="ECO:0000256" key="2">
    <source>
        <dbReference type="ARBA" id="ARBA00014317"/>
    </source>
</evidence>
<evidence type="ECO:0000313" key="10">
    <source>
        <dbReference type="Proteomes" id="UP000504638"/>
    </source>
</evidence>
<dbReference type="CDD" id="cd00093">
    <property type="entry name" value="HTH_XRE"/>
    <property type="match status" value="1"/>
</dbReference>
<keyword evidence="3" id="KW-0805">Transcription regulation</keyword>
<keyword evidence="5" id="KW-0804">Transcription</keyword>
<dbReference type="GO" id="GO:0003677">
    <property type="term" value="F:DNA binding"/>
    <property type="evidence" value="ECO:0007669"/>
    <property type="project" value="UniProtKB-KW"/>
</dbReference>
<dbReference type="RefSeq" id="XP_033531403.1">
    <property type="nucleotide sequence ID" value="XM_033676661.1"/>
</dbReference>
<dbReference type="Gene3D" id="1.10.260.40">
    <property type="entry name" value="lambda repressor-like DNA-binding domains"/>
    <property type="match status" value="1"/>
</dbReference>
<evidence type="ECO:0000256" key="4">
    <source>
        <dbReference type="ARBA" id="ARBA00023125"/>
    </source>
</evidence>
<proteinExistence type="inferred from homology"/>
<comment type="function">
    <text evidence="6">Transcriptional coactivator that stimulates GCN4-dependent transcriptional activity by bridging the DNA-binding region of GCN4 and TBP (SPT15), thereby recruiting TBP to GCN4-bound promoters. Involved in induction of the ribosome quality control (RQC) pathway; a pathway that degrades nascent peptide chains during problematic translation. Required to prevent stalled ribosomes from frameshifting.</text>
</comment>
<gene>
    <name evidence="9 11" type="ORF">P152DRAFT_402562</name>
</gene>
<dbReference type="PANTHER" id="PTHR10245">
    <property type="entry name" value="ENDOTHELIAL DIFFERENTIATION-RELATED FACTOR 1 MULTIPROTEIN BRIDGING FACTOR 1"/>
    <property type="match status" value="1"/>
</dbReference>
<dbReference type="InterPro" id="IPR013729">
    <property type="entry name" value="MBF1_N"/>
</dbReference>
<dbReference type="EMBL" id="ML975170">
    <property type="protein sequence ID" value="KAF1809772.1"/>
    <property type="molecule type" value="Genomic_DNA"/>
</dbReference>
<dbReference type="Proteomes" id="UP000504638">
    <property type="component" value="Unplaced"/>
</dbReference>
<dbReference type="Pfam" id="PF01381">
    <property type="entry name" value="HTH_3"/>
    <property type="match status" value="1"/>
</dbReference>
<keyword evidence="10" id="KW-1185">Reference proteome</keyword>
<protein>
    <recommendedName>
        <fullName evidence="2">Multiprotein-bridging factor 1</fullName>
    </recommendedName>
</protein>
<reference evidence="11" key="2">
    <citation type="submission" date="2020-04" db="EMBL/GenBank/DDBJ databases">
        <authorList>
            <consortium name="NCBI Genome Project"/>
        </authorList>
    </citation>
    <scope>NUCLEOTIDE SEQUENCE</scope>
    <source>
        <strain evidence="11">CBS 781.70</strain>
    </source>
</reference>
<evidence type="ECO:0000256" key="3">
    <source>
        <dbReference type="ARBA" id="ARBA00023015"/>
    </source>
</evidence>
<evidence type="ECO:0000259" key="8">
    <source>
        <dbReference type="PROSITE" id="PS50943"/>
    </source>
</evidence>
<dbReference type="InterPro" id="IPR010982">
    <property type="entry name" value="Lambda_DNA-bd_dom_sf"/>
</dbReference>
<dbReference type="InterPro" id="IPR001387">
    <property type="entry name" value="Cro/C1-type_HTH"/>
</dbReference>
<organism evidence="9">
    <name type="scientific">Eremomyces bilateralis CBS 781.70</name>
    <dbReference type="NCBI Taxonomy" id="1392243"/>
    <lineage>
        <taxon>Eukaryota</taxon>
        <taxon>Fungi</taxon>
        <taxon>Dikarya</taxon>
        <taxon>Ascomycota</taxon>
        <taxon>Pezizomycotina</taxon>
        <taxon>Dothideomycetes</taxon>
        <taxon>Dothideomycetes incertae sedis</taxon>
        <taxon>Eremomycetales</taxon>
        <taxon>Eremomycetaceae</taxon>
        <taxon>Eremomyces</taxon>
    </lineage>
</organism>
<dbReference type="GO" id="GO:0005634">
    <property type="term" value="C:nucleus"/>
    <property type="evidence" value="ECO:0007669"/>
    <property type="project" value="TreeGrafter"/>
</dbReference>
<dbReference type="Pfam" id="PF08523">
    <property type="entry name" value="MBF1"/>
    <property type="match status" value="1"/>
</dbReference>
<reference evidence="11" key="3">
    <citation type="submission" date="2025-04" db="UniProtKB">
        <authorList>
            <consortium name="RefSeq"/>
        </authorList>
    </citation>
    <scope>IDENTIFICATION</scope>
    <source>
        <strain evidence="11">CBS 781.70</strain>
    </source>
</reference>
<feature type="compositionally biased region" description="Basic and acidic residues" evidence="7">
    <location>
        <begin position="64"/>
        <end position="76"/>
    </location>
</feature>
<comment type="similarity">
    <text evidence="1">Belongs to the MBF1 family.</text>
</comment>
<evidence type="ECO:0000256" key="7">
    <source>
        <dbReference type="SAM" id="MobiDB-lite"/>
    </source>
</evidence>
<feature type="domain" description="HTH cro/C1-type" evidence="8">
    <location>
        <begin position="103"/>
        <end position="145"/>
    </location>
</feature>
<dbReference type="AlphaFoldDB" id="A0A6G1FVQ9"/>
<dbReference type="PANTHER" id="PTHR10245:SF15">
    <property type="entry name" value="ENDOTHELIAL DIFFERENTIATION-RELATED FACTOR 1"/>
    <property type="match status" value="1"/>
</dbReference>
<keyword evidence="4" id="KW-0238">DNA-binding</keyword>
<reference evidence="9 11" key="1">
    <citation type="submission" date="2020-01" db="EMBL/GenBank/DDBJ databases">
        <authorList>
            <consortium name="DOE Joint Genome Institute"/>
            <person name="Haridas S."/>
            <person name="Albert R."/>
            <person name="Binder M."/>
            <person name="Bloem J."/>
            <person name="Labutti K."/>
            <person name="Salamov A."/>
            <person name="Andreopoulos B."/>
            <person name="Baker S.E."/>
            <person name="Barry K."/>
            <person name="Bills G."/>
            <person name="Bluhm B.H."/>
            <person name="Cannon C."/>
            <person name="Castanera R."/>
            <person name="Culley D.E."/>
            <person name="Daum C."/>
            <person name="Ezra D."/>
            <person name="Gonzalez J.B."/>
            <person name="Henrissat B."/>
            <person name="Kuo A."/>
            <person name="Liang C."/>
            <person name="Lipzen A."/>
            <person name="Lutzoni F."/>
            <person name="Magnuson J."/>
            <person name="Mondo S."/>
            <person name="Nolan M."/>
            <person name="Ohm R."/>
            <person name="Pangilinan J."/>
            <person name="Park H.-J."/>
            <person name="Ramirez L."/>
            <person name="Alfaro M."/>
            <person name="Sun H."/>
            <person name="Tritt A."/>
            <person name="Yoshinaga Y."/>
            <person name="Zwiers L.-H."/>
            <person name="Turgeon B.G."/>
            <person name="Goodwin S.B."/>
            <person name="Spatafora J.W."/>
            <person name="Crous P.W."/>
            <person name="Grigoriev I.V."/>
        </authorList>
    </citation>
    <scope>NUCLEOTIDE SEQUENCE</scope>
    <source>
        <strain evidence="9 11">CBS 781.70</strain>
    </source>
</reference>
<dbReference type="SUPFAM" id="SSF47413">
    <property type="entry name" value="lambda repressor-like DNA-binding domains"/>
    <property type="match status" value="1"/>
</dbReference>
<sequence>MSDDWDTVTKIGSKTRGGASGGTDRERVLRGESALNAARRQGAAIDTQKKYGGTNSRAASEGQHLTKVDRSDDIVKPKTVGSTVGQAIRDARSKLKNQKGDPMTQKDFATKINQTPTVVAEYERGTAPPDQKIIGNMERVLGVHLRGENIGQPKLGPGAKKKA</sequence>
<evidence type="ECO:0000313" key="11">
    <source>
        <dbReference type="RefSeq" id="XP_033531403.1"/>
    </source>
</evidence>
<evidence type="ECO:0000256" key="1">
    <source>
        <dbReference type="ARBA" id="ARBA00009802"/>
    </source>
</evidence>
<dbReference type="SMART" id="SM00530">
    <property type="entry name" value="HTH_XRE"/>
    <property type="match status" value="1"/>
</dbReference>
<evidence type="ECO:0000313" key="9">
    <source>
        <dbReference type="EMBL" id="KAF1809772.1"/>
    </source>
</evidence>
<accession>A0A6G1FVQ9</accession>